<comment type="caution">
    <text evidence="2">The sequence shown here is derived from an EMBL/GenBank/DDBJ whole genome shotgun (WGS) entry which is preliminary data.</text>
</comment>
<reference evidence="2 3" key="1">
    <citation type="submission" date="2021-06" db="EMBL/GenBank/DDBJ databases">
        <title>Caerostris extrusa draft genome.</title>
        <authorList>
            <person name="Kono N."/>
            <person name="Arakawa K."/>
        </authorList>
    </citation>
    <scope>NUCLEOTIDE SEQUENCE [LARGE SCALE GENOMIC DNA]</scope>
</reference>
<dbReference type="AlphaFoldDB" id="A0AAV4V221"/>
<dbReference type="Proteomes" id="UP001054945">
    <property type="component" value="Unassembled WGS sequence"/>
</dbReference>
<proteinExistence type="predicted"/>
<evidence type="ECO:0000313" key="3">
    <source>
        <dbReference type="Proteomes" id="UP001054945"/>
    </source>
</evidence>
<gene>
    <name evidence="2" type="ORF">CEXT_101991</name>
</gene>
<accession>A0AAV4V221</accession>
<protein>
    <submittedName>
        <fullName evidence="2">Uncharacterized protein</fullName>
    </submittedName>
</protein>
<organism evidence="2 3">
    <name type="scientific">Caerostris extrusa</name>
    <name type="common">Bark spider</name>
    <name type="synonym">Caerostris bankana</name>
    <dbReference type="NCBI Taxonomy" id="172846"/>
    <lineage>
        <taxon>Eukaryota</taxon>
        <taxon>Metazoa</taxon>
        <taxon>Ecdysozoa</taxon>
        <taxon>Arthropoda</taxon>
        <taxon>Chelicerata</taxon>
        <taxon>Arachnida</taxon>
        <taxon>Araneae</taxon>
        <taxon>Araneomorphae</taxon>
        <taxon>Entelegynae</taxon>
        <taxon>Araneoidea</taxon>
        <taxon>Araneidae</taxon>
        <taxon>Caerostris</taxon>
    </lineage>
</organism>
<name>A0AAV4V221_CAEEX</name>
<feature type="compositionally biased region" description="Polar residues" evidence="1">
    <location>
        <begin position="83"/>
        <end position="101"/>
    </location>
</feature>
<keyword evidence="3" id="KW-1185">Reference proteome</keyword>
<dbReference type="EMBL" id="BPLR01013858">
    <property type="protein sequence ID" value="GIY64282.1"/>
    <property type="molecule type" value="Genomic_DNA"/>
</dbReference>
<evidence type="ECO:0000256" key="1">
    <source>
        <dbReference type="SAM" id="MobiDB-lite"/>
    </source>
</evidence>
<sequence length="127" mass="14854">MIEMCSAGSVWMNLEEEGVMLAKTKEKKKKENSYGLLKKETKEYHLRFFSGSEKKRHFEMVKVVKRNATRTNNLTFRKRRNSGRVSQSNNKKSNRVLSSSLEDPPEVRNQGLREIPLKQRIGVVQHF</sequence>
<evidence type="ECO:0000313" key="2">
    <source>
        <dbReference type="EMBL" id="GIY64282.1"/>
    </source>
</evidence>
<feature type="region of interest" description="Disordered" evidence="1">
    <location>
        <begin position="69"/>
        <end position="113"/>
    </location>
</feature>